<dbReference type="AlphaFoldDB" id="A0A820XH32"/>
<dbReference type="PROSITE" id="PS51408">
    <property type="entry name" value="TRANSFERRIN_LIKE_4"/>
    <property type="match status" value="1"/>
</dbReference>
<accession>A0A820XH32</accession>
<evidence type="ECO:0000313" key="4">
    <source>
        <dbReference type="Proteomes" id="UP000663866"/>
    </source>
</evidence>
<evidence type="ECO:0000259" key="2">
    <source>
        <dbReference type="PROSITE" id="PS51408"/>
    </source>
</evidence>
<dbReference type="Pfam" id="PF00405">
    <property type="entry name" value="Transferrin"/>
    <property type="match status" value="1"/>
</dbReference>
<dbReference type="EMBL" id="CAJOBG010058201">
    <property type="protein sequence ID" value="CAF4533156.1"/>
    <property type="molecule type" value="Genomic_DNA"/>
</dbReference>
<dbReference type="Proteomes" id="UP000663866">
    <property type="component" value="Unassembled WGS sequence"/>
</dbReference>
<organism evidence="3 4">
    <name type="scientific">Rotaria magnacalcarata</name>
    <dbReference type="NCBI Taxonomy" id="392030"/>
    <lineage>
        <taxon>Eukaryota</taxon>
        <taxon>Metazoa</taxon>
        <taxon>Spiralia</taxon>
        <taxon>Gnathifera</taxon>
        <taxon>Rotifera</taxon>
        <taxon>Eurotatoria</taxon>
        <taxon>Bdelloidea</taxon>
        <taxon>Philodinida</taxon>
        <taxon>Philodinidae</taxon>
        <taxon>Rotaria</taxon>
    </lineage>
</organism>
<dbReference type="InterPro" id="IPR001156">
    <property type="entry name" value="Transferrin-like_dom"/>
</dbReference>
<dbReference type="SUPFAM" id="SSF53850">
    <property type="entry name" value="Periplasmic binding protein-like II"/>
    <property type="match status" value="1"/>
</dbReference>
<keyword evidence="1" id="KW-0472">Membrane</keyword>
<feature type="domain" description="Transferrin-like" evidence="2">
    <location>
        <begin position="1"/>
        <end position="62"/>
    </location>
</feature>
<evidence type="ECO:0000256" key="1">
    <source>
        <dbReference type="SAM" id="Phobius"/>
    </source>
</evidence>
<keyword evidence="1" id="KW-1133">Transmembrane helix</keyword>
<evidence type="ECO:0000313" key="3">
    <source>
        <dbReference type="EMBL" id="CAF4533156.1"/>
    </source>
</evidence>
<protein>
    <recommendedName>
        <fullName evidence="2">Transferrin-like domain-containing protein</fullName>
    </recommendedName>
</protein>
<sequence length="91" mass="10742">MLNFAQQLFGSDTNKEFTMFDSFYEHPDLLFLDATVQLTRLTTSLDDYLGQDVIQLLIRTDPRMCNLASIRFISFSCFFLIQFSLYFIIQF</sequence>
<feature type="transmembrane region" description="Helical" evidence="1">
    <location>
        <begin position="68"/>
        <end position="89"/>
    </location>
</feature>
<comment type="caution">
    <text evidence="3">The sequence shown here is derived from an EMBL/GenBank/DDBJ whole genome shotgun (WGS) entry which is preliminary data.</text>
</comment>
<keyword evidence="1" id="KW-0812">Transmembrane</keyword>
<dbReference type="Gene3D" id="3.40.190.10">
    <property type="entry name" value="Periplasmic binding protein-like II"/>
    <property type="match status" value="1"/>
</dbReference>
<proteinExistence type="predicted"/>
<name>A0A820XH32_9BILA</name>
<gene>
    <name evidence="3" type="ORF">OVN521_LOCUS42406</name>
</gene>
<reference evidence="3" key="1">
    <citation type="submission" date="2021-02" db="EMBL/GenBank/DDBJ databases">
        <authorList>
            <person name="Nowell W R."/>
        </authorList>
    </citation>
    <scope>NUCLEOTIDE SEQUENCE</scope>
</reference>
<keyword evidence="4" id="KW-1185">Reference proteome</keyword>